<sequence length="243" mass="26949">MTTYNSRVASGSTSLQGLSDFHLEVPSNGPAQTKYPNKPPGFRVLANDGFDREEVLGYGPLRGSNSLMHYTGEPAVEIIPCGLALLHKRVRERSFGQNSTNTLSQFQASAQAVLPGRNCILIEVRDRGQGSRSGSRYTNQHKDGDIGLAYSKLASKYWRFQELIVWQFLFDPFLVTSVAADETSRSFHRIDRWPKSEIESSSSAVHGLRLRVESEEPGQTCLGNAVTDKHPEIFARGGRHIPT</sequence>
<gene>
    <name evidence="1" type="ORF">CONLIGDRAFT_640823</name>
</gene>
<proteinExistence type="predicted"/>
<reference evidence="1 2" key="1">
    <citation type="submission" date="2016-10" db="EMBL/GenBank/DDBJ databases">
        <title>Draft genome sequence of Coniochaeta ligniaria NRRL30616, a lignocellulolytic fungus for bioabatement of inhibitors in plant biomass hydrolysates.</title>
        <authorList>
            <consortium name="DOE Joint Genome Institute"/>
            <person name="Jimenez D.J."/>
            <person name="Hector R.E."/>
            <person name="Riley R."/>
            <person name="Sun H."/>
            <person name="Grigoriev I.V."/>
            <person name="Van Elsas J.D."/>
            <person name="Nichols N.N."/>
        </authorList>
    </citation>
    <scope>NUCLEOTIDE SEQUENCE [LARGE SCALE GENOMIC DNA]</scope>
    <source>
        <strain evidence="1 2">NRRL 30616</strain>
    </source>
</reference>
<protein>
    <submittedName>
        <fullName evidence="1">Uncharacterized protein</fullName>
    </submittedName>
</protein>
<keyword evidence="2" id="KW-1185">Reference proteome</keyword>
<dbReference type="InParanoid" id="A0A1J7J2M9"/>
<evidence type="ECO:0000313" key="2">
    <source>
        <dbReference type="Proteomes" id="UP000182658"/>
    </source>
</evidence>
<organism evidence="1 2">
    <name type="scientific">Coniochaeta ligniaria NRRL 30616</name>
    <dbReference type="NCBI Taxonomy" id="1408157"/>
    <lineage>
        <taxon>Eukaryota</taxon>
        <taxon>Fungi</taxon>
        <taxon>Dikarya</taxon>
        <taxon>Ascomycota</taxon>
        <taxon>Pezizomycotina</taxon>
        <taxon>Sordariomycetes</taxon>
        <taxon>Sordariomycetidae</taxon>
        <taxon>Coniochaetales</taxon>
        <taxon>Coniochaetaceae</taxon>
        <taxon>Coniochaeta</taxon>
    </lineage>
</organism>
<accession>A0A1J7J2M9</accession>
<name>A0A1J7J2M9_9PEZI</name>
<dbReference type="Proteomes" id="UP000182658">
    <property type="component" value="Unassembled WGS sequence"/>
</dbReference>
<dbReference type="AlphaFoldDB" id="A0A1J7J2M9"/>
<evidence type="ECO:0000313" key="1">
    <source>
        <dbReference type="EMBL" id="OIW33725.1"/>
    </source>
</evidence>
<dbReference type="EMBL" id="KV875094">
    <property type="protein sequence ID" value="OIW33725.1"/>
    <property type="molecule type" value="Genomic_DNA"/>
</dbReference>